<keyword evidence="2" id="KW-1185">Reference proteome</keyword>
<reference evidence="1 2" key="1">
    <citation type="submission" date="2021-03" db="EMBL/GenBank/DDBJ databases">
        <authorList>
            <person name="King G.J."/>
            <person name="Bancroft I."/>
            <person name="Baten A."/>
            <person name="Bloomfield J."/>
            <person name="Borpatragohain P."/>
            <person name="He Z."/>
            <person name="Irish N."/>
            <person name="Irwin J."/>
            <person name="Liu K."/>
            <person name="Mauleon R.P."/>
            <person name="Moore J."/>
            <person name="Morris R."/>
            <person name="Ostergaard L."/>
            <person name="Wang B."/>
            <person name="Wells R."/>
        </authorList>
    </citation>
    <scope>NUCLEOTIDE SEQUENCE [LARGE SCALE GENOMIC DNA]</scope>
    <source>
        <strain evidence="1">R-o-18</strain>
        <tissue evidence="1">Leaf</tissue>
    </source>
</reference>
<gene>
    <name evidence="1" type="primary">A08p015400.1_BraROA</name>
    <name evidence="1" type="ORF">IGI04_031047</name>
</gene>
<proteinExistence type="predicted"/>
<name>A0ABQ7LSH1_BRACM</name>
<comment type="caution">
    <text evidence="1">The sequence shown here is derived from an EMBL/GenBank/DDBJ whole genome shotgun (WGS) entry which is preliminary data.</text>
</comment>
<organism evidence="1 2">
    <name type="scientific">Brassica rapa subsp. trilocularis</name>
    <dbReference type="NCBI Taxonomy" id="1813537"/>
    <lineage>
        <taxon>Eukaryota</taxon>
        <taxon>Viridiplantae</taxon>
        <taxon>Streptophyta</taxon>
        <taxon>Embryophyta</taxon>
        <taxon>Tracheophyta</taxon>
        <taxon>Spermatophyta</taxon>
        <taxon>Magnoliopsida</taxon>
        <taxon>eudicotyledons</taxon>
        <taxon>Gunneridae</taxon>
        <taxon>Pentapetalae</taxon>
        <taxon>rosids</taxon>
        <taxon>malvids</taxon>
        <taxon>Brassicales</taxon>
        <taxon>Brassicaceae</taxon>
        <taxon>Brassiceae</taxon>
        <taxon>Brassica</taxon>
    </lineage>
</organism>
<evidence type="ECO:0000313" key="2">
    <source>
        <dbReference type="Proteomes" id="UP000823674"/>
    </source>
</evidence>
<sequence length="63" mass="7778">MTSAFYRYQLQIRRTYISYEWLLDLLLLRVIGSLAWAHLHIHNYGIREQYCRLVQHHQNIKAY</sequence>
<dbReference type="EMBL" id="JADBGQ010000007">
    <property type="protein sequence ID" value="KAG5389506.1"/>
    <property type="molecule type" value="Genomic_DNA"/>
</dbReference>
<evidence type="ECO:0000313" key="1">
    <source>
        <dbReference type="EMBL" id="KAG5389506.1"/>
    </source>
</evidence>
<protein>
    <submittedName>
        <fullName evidence="1">Uncharacterized protein</fullName>
    </submittedName>
</protein>
<accession>A0ABQ7LSH1</accession>
<dbReference type="Proteomes" id="UP000823674">
    <property type="component" value="Chromosome A08"/>
</dbReference>